<dbReference type="GO" id="GO:0006508">
    <property type="term" value="P:proteolysis"/>
    <property type="evidence" value="ECO:0007669"/>
    <property type="project" value="UniProtKB-KW"/>
</dbReference>
<dbReference type="InterPro" id="IPR001539">
    <property type="entry name" value="Peptidase_U32"/>
</dbReference>
<keyword evidence="3" id="KW-0378">Hydrolase</keyword>
<evidence type="ECO:0000313" key="3">
    <source>
        <dbReference type="EMBL" id="ROR29425.1"/>
    </source>
</evidence>
<dbReference type="EMBL" id="RJVG01000003">
    <property type="protein sequence ID" value="ROR29425.1"/>
    <property type="molecule type" value="Genomic_DNA"/>
</dbReference>
<evidence type="ECO:0000313" key="4">
    <source>
        <dbReference type="Proteomes" id="UP000273083"/>
    </source>
</evidence>
<feature type="domain" description="Peptidase U32 collagenase" evidence="2">
    <location>
        <begin position="393"/>
        <end position="508"/>
    </location>
</feature>
<dbReference type="GO" id="GO:0008233">
    <property type="term" value="F:peptidase activity"/>
    <property type="evidence" value="ECO:0007669"/>
    <property type="project" value="UniProtKB-KW"/>
</dbReference>
<keyword evidence="3" id="KW-0645">Protease</keyword>
<name>A0A3N1XS13_9FIRM</name>
<comment type="caution">
    <text evidence="3">The sequence shown here is derived from an EMBL/GenBank/DDBJ whole genome shotgun (WGS) entry which is preliminary data.</text>
</comment>
<organism evidence="3 4">
    <name type="scientific">Mobilisporobacter senegalensis</name>
    <dbReference type="NCBI Taxonomy" id="1329262"/>
    <lineage>
        <taxon>Bacteria</taxon>
        <taxon>Bacillati</taxon>
        <taxon>Bacillota</taxon>
        <taxon>Clostridia</taxon>
        <taxon>Lachnospirales</taxon>
        <taxon>Lachnospiraceae</taxon>
        <taxon>Mobilisporobacter</taxon>
    </lineage>
</organism>
<dbReference type="PANTHER" id="PTHR30217:SF10">
    <property type="entry name" value="23S RRNA 5-HYDROXYCYTIDINE C2501 SYNTHASE"/>
    <property type="match status" value="1"/>
</dbReference>
<accession>A0A3N1XS13</accession>
<dbReference type="OrthoDB" id="9807498at2"/>
<dbReference type="Proteomes" id="UP000273083">
    <property type="component" value="Unassembled WGS sequence"/>
</dbReference>
<dbReference type="RefSeq" id="WP_123608859.1">
    <property type="nucleotide sequence ID" value="NZ_RJVG01000003.1"/>
</dbReference>
<dbReference type="Pfam" id="PF01136">
    <property type="entry name" value="Peptidase_U32"/>
    <property type="match status" value="1"/>
</dbReference>
<feature type="region of interest" description="Disordered" evidence="1">
    <location>
        <begin position="527"/>
        <end position="553"/>
    </location>
</feature>
<dbReference type="AlphaFoldDB" id="A0A3N1XS13"/>
<sequence length="828" mass="94833">MKKIEILAPAGSFESLIAAVNANADAVYIGGSKFGARAYANNLIEEDMRKAIDYAHLHGKNIYLTINTLLKDSEVENELYEYLVKYYKHGIDAVIVQDVGVLKFIHEHFKDLPIHVSTQMTLTMAGGLKILEEMGVTRLVTSRELNLAEIKIFRENTNLEIESFVHGALCYCYSGQCLMSSMLGGRSGNRGRCAQPCRMPYELKEDGRAISNLNHKYLLSPKDICTLSMVPDLIEAGIDSFKIEGRMKRPEYTAVVVSKYRKYVDLYTDLGKDQYNRYIEKNKKEYEDDIVELMDIYNRGSFTNGYYDTHNSKNMISLDRPNHNGILIGSVIGVKGNTAQIKLSHNLNPQDLLEIREKNEGIYEFTVKNGGERGAVIQANFLPKSPVKKGQSVYRTKNQRLLDEIKGLYIDNGIKEKIQGRFIGKTGEPMVFEVSLSGISVKEYGNVVEPALNQPMSKDKIRTQLEKTNATEFVFEALEIIIDDNIFIPVAFLNEIRRAALIKLEVKIVEQYRREVINSNISISDDGKINKNNHREDDPIESSQEKTSEDRERDSIGLSVNLIDTRLLDTVLSIEEVDNVYIDMAELPFETINETALKVVNNKKNFYLVLPSVFRRETCEVFLKKKEFILEALDNIKGFLIKNFEEYDYLVNDLKVTPSKIILDYNVYTMNKESKKFYENRGITHYTASVELNYGELRELGCRDSDIIVYGHLPLMVSAQCLMKTTKGCTKNSVFANLTDRYNKNFYVKNYCNYCYNVIYNSQPISLLDNFHEVSELKPRNIRLNFTIEEKKDTANIIRGFVDVYKNHKKASLTLKEFTRGHFKRGIE</sequence>
<proteinExistence type="predicted"/>
<evidence type="ECO:0000259" key="2">
    <source>
        <dbReference type="Pfam" id="PF12392"/>
    </source>
</evidence>
<evidence type="ECO:0000256" key="1">
    <source>
        <dbReference type="SAM" id="MobiDB-lite"/>
    </source>
</evidence>
<gene>
    <name evidence="3" type="ORF">EDD66_103363</name>
</gene>
<dbReference type="InterPro" id="IPR051454">
    <property type="entry name" value="RNA/ubiquinone_mod_enzymes"/>
</dbReference>
<protein>
    <submittedName>
        <fullName evidence="3">Putative protease</fullName>
    </submittedName>
</protein>
<keyword evidence="4" id="KW-1185">Reference proteome</keyword>
<dbReference type="PANTHER" id="PTHR30217">
    <property type="entry name" value="PEPTIDASE U32 FAMILY"/>
    <property type="match status" value="1"/>
</dbReference>
<dbReference type="Pfam" id="PF12392">
    <property type="entry name" value="DUF3656"/>
    <property type="match status" value="1"/>
</dbReference>
<dbReference type="InterPro" id="IPR020988">
    <property type="entry name" value="Pept_U32_collagenase"/>
</dbReference>
<reference evidence="3 4" key="1">
    <citation type="submission" date="2018-11" db="EMBL/GenBank/DDBJ databases">
        <title>Genomic Encyclopedia of Type Strains, Phase IV (KMG-IV): sequencing the most valuable type-strain genomes for metagenomic binning, comparative biology and taxonomic classification.</title>
        <authorList>
            <person name="Goeker M."/>
        </authorList>
    </citation>
    <scope>NUCLEOTIDE SEQUENCE [LARGE SCALE GENOMIC DNA]</scope>
    <source>
        <strain evidence="3 4">DSM 26537</strain>
    </source>
</reference>
<dbReference type="PROSITE" id="PS01276">
    <property type="entry name" value="PEPTIDASE_U32"/>
    <property type="match status" value="1"/>
</dbReference>